<evidence type="ECO:0000313" key="3">
    <source>
        <dbReference type="EMBL" id="KHN68829.1"/>
    </source>
</evidence>
<dbReference type="PANTHER" id="PTHR10644">
    <property type="entry name" value="DNA REPAIR/RNA PROCESSING CPSF FAMILY"/>
    <property type="match status" value="1"/>
</dbReference>
<dbReference type="GO" id="GO:0003676">
    <property type="term" value="F:nucleic acid binding"/>
    <property type="evidence" value="ECO:0007669"/>
    <property type="project" value="InterPro"/>
</dbReference>
<feature type="region of interest" description="Disordered" evidence="1">
    <location>
        <begin position="587"/>
        <end position="606"/>
    </location>
</feature>
<dbReference type="InterPro" id="IPR004871">
    <property type="entry name" value="RSE1/DDB1/CPSF1_C"/>
</dbReference>
<dbReference type="HOGENOM" id="CLU_008572_0_0_1"/>
<dbReference type="STRING" id="1354746.A0A0B2UHZ9"/>
<feature type="domain" description="RSE1/DDB1/CPSF1 C-terminal" evidence="2">
    <location>
        <begin position="800"/>
        <end position="1096"/>
    </location>
</feature>
<dbReference type="InterPro" id="IPR015943">
    <property type="entry name" value="WD40/YVTN_repeat-like_dom_sf"/>
</dbReference>
<evidence type="ECO:0000313" key="4">
    <source>
        <dbReference type="Proteomes" id="UP000031056"/>
    </source>
</evidence>
<evidence type="ECO:0000256" key="1">
    <source>
        <dbReference type="SAM" id="MobiDB-lite"/>
    </source>
</evidence>
<reference evidence="3 4" key="1">
    <citation type="journal article" date="2014" name="MBio">
        <title>The Ordospora colligata genome; evolution of extreme reduction in microsporidia and host-to-parasite horizontal gene transfer.</title>
        <authorList>
            <person name="Pombert J.-F."/>
            <person name="Haag K.L."/>
            <person name="Beidas S."/>
            <person name="Ebert D."/>
            <person name="Keeling P.J."/>
        </authorList>
    </citation>
    <scope>NUCLEOTIDE SEQUENCE [LARGE SCALE GENOMIC DNA]</scope>
    <source>
        <strain evidence="3 4">OC4</strain>
    </source>
</reference>
<comment type="caution">
    <text evidence="3">The sequence shown here is derived from an EMBL/GenBank/DDBJ whole genome shotgun (WGS) entry which is preliminary data.</text>
</comment>
<dbReference type="VEuPathDB" id="MicrosporidiaDB:M896_120480"/>
<keyword evidence="4" id="KW-1185">Reference proteome</keyword>
<sequence length="1146" mass="129896">MGYLYSQECVWNGVEGCCAGLFMPGVECLVTYNRNTIKLWRCKGGLMIVKEHVLFERICRIEKYEISDGHDGVVILFDKAKICVAIFEPCTNVFETVSLKFFERDEYDSKEEDIRNMHIAKDVGIVHISKRYFGVFGLRQGVLNAKAFRFADVDSKIRNPVDFVFIGNYSTPTVCLVYESSPKKYTSIKNRNAIIFSIDLSTGGFHVVDEFDVPPKTFKVAYTGTAMLFISHSSIMIRTPSSSYTLPVNRMSECYGSDKVFEEAVLFDVSCFAKGSVCLLLNGNGDRYKLSIDMDMKRIIGACLKFDGKDATVSGVCSVNNFVFFGSMVDESRLFVVDEHNKQDNELIETSGRDDEYARLFSTEANKRLKDDFALELIDVMPNVGGLNGMTMKSNGQAIFAVEGLQPCLCIVSGTIPFEIVKSVKVKKYRCCMKAMEYYMLSKEFESKVFRWDDDFIQVDGEYERRVITIGFGCLGRNVAQVMTDSCLLMDGDLKLIRKFDFDEAILESKIVCGGMFLVTRDKSRKMVCYDEGMNVTMSVCEVTCFCDVGGVLFVVLDEGISVFDLQTCRQYMVCKVRMDGAIQMTPYEEPKKDKQPKKSKYRNSHADTVELSCSSDIVEIHVSRTKRKVLMLLRTNRGEMIAYEALDDECLRYGTTQEAIFNRIMLPKCVFFKLDNDEKGFYGIGEMVFMKSTINMFLLATDKGYYMYRSKHSLNSIYIDAGQAIHLSRGHLVVMNVPKPECEQYVFGNGYVGQKVPVMRTPKYVENARGYTVVAACEEAEFLVDEEKDYGVPVTTFRFSIDLYSEKYEYISTYGFDENEHVFYVKYLTLDDRQGNHGKSQFLVVCTTMIEGEDKPAKGRLHVLEIISVVPEPENPFKDCKMKVLGIEKTKGSIVQCEEIRGKIALCLGTKIMIYKVDRSKGIIPVGFYDLHIFTSSISVVKNYILASDIYRGLSFFYLQSKPIRLHLIGSSGLLRNAVNTEFLAVNDELSMQCSDDRGTIHIYTYSPNSIISMDGTKLVKRAEITTKLGRLSSNSVGFKKSGTLFYSRTNILIHICSIDEGEYSRLLELQSLILSRLPVLFGVNPRDYLSSDIHLHELSLKGPIVHHALSMFEFLDTGNQHEVSNLMNMSRTKVIELIASLNKF</sequence>
<evidence type="ECO:0000259" key="2">
    <source>
        <dbReference type="Pfam" id="PF03178"/>
    </source>
</evidence>
<dbReference type="InParanoid" id="A0A0B2UHZ9"/>
<feature type="compositionally biased region" description="Basic residues" evidence="1">
    <location>
        <begin position="595"/>
        <end position="604"/>
    </location>
</feature>
<gene>
    <name evidence="3" type="ORF">M896_120480</name>
</gene>
<accession>A0A0B2UHZ9</accession>
<dbReference type="AlphaFoldDB" id="A0A0B2UHZ9"/>
<proteinExistence type="predicted"/>
<dbReference type="Gene3D" id="2.130.10.10">
    <property type="entry name" value="YVTN repeat-like/Quinoprotein amine dehydrogenase"/>
    <property type="match status" value="2"/>
</dbReference>
<dbReference type="OrthoDB" id="6109at2759"/>
<dbReference type="EMBL" id="JOKQ01000012">
    <property type="protein sequence ID" value="KHN68829.1"/>
    <property type="molecule type" value="Genomic_DNA"/>
</dbReference>
<dbReference type="InterPro" id="IPR050358">
    <property type="entry name" value="RSE1/DDB1/CFT1"/>
</dbReference>
<name>A0A0B2UHZ9_9MICR</name>
<dbReference type="Pfam" id="PF03178">
    <property type="entry name" value="CPSF_A"/>
    <property type="match status" value="1"/>
</dbReference>
<organism evidence="3 4">
    <name type="scientific">Ordospora colligata OC4</name>
    <dbReference type="NCBI Taxonomy" id="1354746"/>
    <lineage>
        <taxon>Eukaryota</taxon>
        <taxon>Fungi</taxon>
        <taxon>Fungi incertae sedis</taxon>
        <taxon>Microsporidia</taxon>
        <taxon>Ordosporidae</taxon>
        <taxon>Ordospora</taxon>
    </lineage>
</organism>
<dbReference type="GO" id="GO:0005634">
    <property type="term" value="C:nucleus"/>
    <property type="evidence" value="ECO:0007669"/>
    <property type="project" value="InterPro"/>
</dbReference>
<dbReference type="GeneID" id="26262565"/>
<dbReference type="Proteomes" id="UP000031056">
    <property type="component" value="Unassembled WGS sequence"/>
</dbReference>
<dbReference type="RefSeq" id="XP_014562871.1">
    <property type="nucleotide sequence ID" value="XM_014707385.1"/>
</dbReference>
<protein>
    <submittedName>
        <fullName evidence="3">Pre-mRNA cleavage and polyadenylation</fullName>
    </submittedName>
</protein>